<keyword evidence="8 10" id="KW-0411">Iron-sulfur</keyword>
<dbReference type="SFLD" id="SFLDF00288">
    <property type="entry name" value="HemN-like__clustered_with_nucl"/>
    <property type="match status" value="1"/>
</dbReference>
<evidence type="ECO:0000256" key="6">
    <source>
        <dbReference type="ARBA" id="ARBA00022723"/>
    </source>
</evidence>
<dbReference type="SMART" id="SM00729">
    <property type="entry name" value="Elp3"/>
    <property type="match status" value="1"/>
</dbReference>
<evidence type="ECO:0000256" key="8">
    <source>
        <dbReference type="ARBA" id="ARBA00023014"/>
    </source>
</evidence>
<dbReference type="Gene3D" id="3.20.20.70">
    <property type="entry name" value="Aldolase class I"/>
    <property type="match status" value="1"/>
</dbReference>
<dbReference type="InterPro" id="IPR007197">
    <property type="entry name" value="rSAM"/>
</dbReference>
<keyword evidence="9 10" id="KW-0143">Chaperone</keyword>
<dbReference type="Proteomes" id="UP000217076">
    <property type="component" value="Unassembled WGS sequence"/>
</dbReference>
<dbReference type="AlphaFoldDB" id="A0A1G8DQC7"/>
<keyword evidence="5 10" id="KW-0949">S-adenosyl-L-methionine</keyword>
<feature type="domain" description="Radical SAM core" evidence="11">
    <location>
        <begin position="1"/>
        <end position="234"/>
    </location>
</feature>
<dbReference type="STRING" id="83401.SAMN05421742_10884"/>
<keyword evidence="13" id="KW-1185">Reference proteome</keyword>
<comment type="cofactor">
    <cofactor evidence="1">
        <name>[4Fe-4S] cluster</name>
        <dbReference type="ChEBI" id="CHEBI:49883"/>
    </cofactor>
</comment>
<dbReference type="InterPro" id="IPR006638">
    <property type="entry name" value="Elp3/MiaA/NifB-like_rSAM"/>
</dbReference>
<comment type="subcellular location">
    <subcellularLocation>
        <location evidence="10">Cytoplasm</location>
    </subcellularLocation>
</comment>
<dbReference type="GO" id="GO:0051539">
    <property type="term" value="F:4 iron, 4 sulfur cluster binding"/>
    <property type="evidence" value="ECO:0007669"/>
    <property type="project" value="UniProtKB-UniRule"/>
</dbReference>
<accession>A0A1G8DQC7</accession>
<dbReference type="GO" id="GO:0005737">
    <property type="term" value="C:cytoplasm"/>
    <property type="evidence" value="ECO:0007669"/>
    <property type="project" value="UniProtKB-SubCell"/>
</dbReference>
<dbReference type="PANTHER" id="PTHR13932:SF5">
    <property type="entry name" value="RADICAL S-ADENOSYL METHIONINE DOMAIN-CONTAINING PROTEIN 1, MITOCHONDRIAL"/>
    <property type="match status" value="1"/>
</dbReference>
<dbReference type="InterPro" id="IPR013785">
    <property type="entry name" value="Aldolase_TIM"/>
</dbReference>
<dbReference type="SFLD" id="SFLDF00562">
    <property type="entry name" value="HemN-like__clustered_with_heat"/>
    <property type="match status" value="1"/>
</dbReference>
<evidence type="ECO:0000256" key="5">
    <source>
        <dbReference type="ARBA" id="ARBA00022691"/>
    </source>
</evidence>
<evidence type="ECO:0000256" key="2">
    <source>
        <dbReference type="ARBA" id="ARBA00006100"/>
    </source>
</evidence>
<sequence length="376" mass="40281">MPGGFGLYLHWPFCRAKCPYCDFNSHPLGPAAPDPDQWARAYVAEMNRAAALTGGRTLGSIFLGGGTPSLMPPALVGRLLDHAARLWPLADDCEITLEANPGTVDTANLKGFAASGINRLSLGLQALDDAALKALGRIHDSAQGIAAARQAAHLFPRLSLDLMIARPGQTAATLADELDRLFALIADTGAEHISLYQLTLEPGTALHAANPALPDDADQLYIQTVARCRDAGLPLYEISNFARPGAASRHNLLYWQGGDWLGLGPGAHGRLTLEDQRHALGQHRDPATWLATALEEGATTDHTILSRQEDSEERLMMGLRLAQGLPLAALPDPAIIDPQAKQSLVAEGLLADTPNHLQTTDQGRLLLDHVLPRLLR</sequence>
<evidence type="ECO:0000313" key="13">
    <source>
        <dbReference type="Proteomes" id="UP000217076"/>
    </source>
</evidence>
<dbReference type="CDD" id="cd01335">
    <property type="entry name" value="Radical_SAM"/>
    <property type="match status" value="1"/>
</dbReference>
<evidence type="ECO:0000256" key="10">
    <source>
        <dbReference type="RuleBase" id="RU364116"/>
    </source>
</evidence>
<dbReference type="InterPro" id="IPR004559">
    <property type="entry name" value="HemW-like"/>
</dbReference>
<keyword evidence="10" id="KW-0004">4Fe-4S</keyword>
<reference evidence="13" key="1">
    <citation type="submission" date="2016-10" db="EMBL/GenBank/DDBJ databases">
        <authorList>
            <person name="Varghese N."/>
            <person name="Submissions S."/>
        </authorList>
    </citation>
    <scope>NUCLEOTIDE SEQUENCE [LARGE SCALE GENOMIC DNA]</scope>
    <source>
        <strain evidence="13">930I</strain>
    </source>
</reference>
<dbReference type="EMBL" id="FNCV01000008">
    <property type="protein sequence ID" value="SDH59751.1"/>
    <property type="molecule type" value="Genomic_DNA"/>
</dbReference>
<dbReference type="PANTHER" id="PTHR13932">
    <property type="entry name" value="COPROPORPHYRINIGEN III OXIDASE"/>
    <property type="match status" value="1"/>
</dbReference>
<dbReference type="InterPro" id="IPR058240">
    <property type="entry name" value="rSAM_sf"/>
</dbReference>
<evidence type="ECO:0000256" key="3">
    <source>
        <dbReference type="ARBA" id="ARBA00017228"/>
    </source>
</evidence>
<dbReference type="InterPro" id="IPR010723">
    <property type="entry name" value="HemN_C"/>
</dbReference>
<dbReference type="OrthoDB" id="9808022at2"/>
<keyword evidence="4 10" id="KW-0349">Heme</keyword>
<dbReference type="Pfam" id="PF04055">
    <property type="entry name" value="Radical_SAM"/>
    <property type="match status" value="1"/>
</dbReference>
<dbReference type="RefSeq" id="WP_092620564.1">
    <property type="nucleotide sequence ID" value="NZ_FNCV01000008.1"/>
</dbReference>
<keyword evidence="7 10" id="KW-0408">Iron</keyword>
<gene>
    <name evidence="12" type="ORF">SAMN05421742_10884</name>
</gene>
<evidence type="ECO:0000256" key="7">
    <source>
        <dbReference type="ARBA" id="ARBA00023004"/>
    </source>
</evidence>
<dbReference type="NCBIfam" id="TIGR00539">
    <property type="entry name" value="hemN_rel"/>
    <property type="match status" value="1"/>
</dbReference>
<proteinExistence type="inferred from homology"/>
<dbReference type="GO" id="GO:0046872">
    <property type="term" value="F:metal ion binding"/>
    <property type="evidence" value="ECO:0007669"/>
    <property type="project" value="UniProtKB-UniRule"/>
</dbReference>
<dbReference type="GO" id="GO:0004109">
    <property type="term" value="F:coproporphyrinogen oxidase activity"/>
    <property type="evidence" value="ECO:0007669"/>
    <property type="project" value="InterPro"/>
</dbReference>
<keyword evidence="10" id="KW-0963">Cytoplasm</keyword>
<dbReference type="InterPro" id="IPR034505">
    <property type="entry name" value="Coproporphyrinogen-III_oxidase"/>
</dbReference>
<evidence type="ECO:0000256" key="9">
    <source>
        <dbReference type="ARBA" id="ARBA00023186"/>
    </source>
</evidence>
<comment type="function">
    <text evidence="10">Probably acts as a heme chaperone, transferring heme to an unknown acceptor. Binds one molecule of heme per monomer, possibly covalently. Binds 1 [4Fe-4S] cluster. The cluster is coordinated with 3 cysteines and an exchangeable S-adenosyl-L-methionine.</text>
</comment>
<dbReference type="GO" id="GO:0006779">
    <property type="term" value="P:porphyrin-containing compound biosynthetic process"/>
    <property type="evidence" value="ECO:0007669"/>
    <property type="project" value="InterPro"/>
</dbReference>
<dbReference type="SUPFAM" id="SSF102114">
    <property type="entry name" value="Radical SAM enzymes"/>
    <property type="match status" value="1"/>
</dbReference>
<dbReference type="Pfam" id="PF06969">
    <property type="entry name" value="HemN_C"/>
    <property type="match status" value="1"/>
</dbReference>
<name>A0A1G8DQC7_9PROT</name>
<evidence type="ECO:0000256" key="4">
    <source>
        <dbReference type="ARBA" id="ARBA00022617"/>
    </source>
</evidence>
<evidence type="ECO:0000259" key="11">
    <source>
        <dbReference type="PROSITE" id="PS51918"/>
    </source>
</evidence>
<evidence type="ECO:0000313" key="12">
    <source>
        <dbReference type="EMBL" id="SDH59751.1"/>
    </source>
</evidence>
<evidence type="ECO:0000256" key="1">
    <source>
        <dbReference type="ARBA" id="ARBA00001966"/>
    </source>
</evidence>
<dbReference type="SFLD" id="SFLDS00029">
    <property type="entry name" value="Radical_SAM"/>
    <property type="match status" value="1"/>
</dbReference>
<dbReference type="SFLD" id="SFLDG01065">
    <property type="entry name" value="anaerobic_coproporphyrinogen-I"/>
    <property type="match status" value="1"/>
</dbReference>
<protein>
    <recommendedName>
        <fullName evidence="3 10">Heme chaperone HemW</fullName>
    </recommendedName>
</protein>
<dbReference type="PROSITE" id="PS51918">
    <property type="entry name" value="RADICAL_SAM"/>
    <property type="match status" value="1"/>
</dbReference>
<keyword evidence="6 10" id="KW-0479">Metal-binding</keyword>
<organism evidence="12 13">
    <name type="scientific">Roseospirillum parvum</name>
    <dbReference type="NCBI Taxonomy" id="83401"/>
    <lineage>
        <taxon>Bacteria</taxon>
        <taxon>Pseudomonadati</taxon>
        <taxon>Pseudomonadota</taxon>
        <taxon>Alphaproteobacteria</taxon>
        <taxon>Rhodospirillales</taxon>
        <taxon>Rhodospirillaceae</taxon>
        <taxon>Roseospirillum</taxon>
    </lineage>
</organism>
<comment type="similarity">
    <text evidence="2">Belongs to the anaerobic coproporphyrinogen-III oxidase family. HemW subfamily.</text>
</comment>